<evidence type="ECO:0000313" key="3">
    <source>
        <dbReference type="Proteomes" id="UP000186040"/>
    </source>
</evidence>
<feature type="compositionally biased region" description="Polar residues" evidence="1">
    <location>
        <begin position="85"/>
        <end position="102"/>
    </location>
</feature>
<feature type="compositionally biased region" description="Polar residues" evidence="1">
    <location>
        <begin position="61"/>
        <end position="73"/>
    </location>
</feature>
<dbReference type="GO" id="GO:0009306">
    <property type="term" value="P:protein secretion"/>
    <property type="evidence" value="ECO:0007669"/>
    <property type="project" value="InterPro"/>
</dbReference>
<proteinExistence type="predicted"/>
<dbReference type="AlphaFoldDB" id="A0A1Q9LG33"/>
<accession>A0A1Q9LG33</accession>
<organism evidence="2 3">
    <name type="scientific">Actinokineospora bangkokensis</name>
    <dbReference type="NCBI Taxonomy" id="1193682"/>
    <lineage>
        <taxon>Bacteria</taxon>
        <taxon>Bacillati</taxon>
        <taxon>Actinomycetota</taxon>
        <taxon>Actinomycetes</taxon>
        <taxon>Pseudonocardiales</taxon>
        <taxon>Pseudonocardiaceae</taxon>
        <taxon>Actinokineospora</taxon>
    </lineage>
</organism>
<dbReference type="STRING" id="1193682.BJP25_30975"/>
<dbReference type="Pfam" id="PF10824">
    <property type="entry name" value="T7SS_ESX_EspC"/>
    <property type="match status" value="1"/>
</dbReference>
<sequence>MPDGYGVLVDELGAHASRLDALHDRLDQALQAANQVNLGTQAYGVICQFFVPIVASVSTPGAESIGESSQTVAETARGVRDTAGSYDNTEAANTQPFSGGAR</sequence>
<evidence type="ECO:0000256" key="1">
    <source>
        <dbReference type="SAM" id="MobiDB-lite"/>
    </source>
</evidence>
<name>A0A1Q9LG33_9PSEU</name>
<evidence type="ECO:0000313" key="2">
    <source>
        <dbReference type="EMBL" id="OLR90974.1"/>
    </source>
</evidence>
<keyword evidence="3" id="KW-1185">Reference proteome</keyword>
<gene>
    <name evidence="2" type="ORF">BJP25_30975</name>
</gene>
<dbReference type="EMBL" id="MKQR01000026">
    <property type="protein sequence ID" value="OLR90974.1"/>
    <property type="molecule type" value="Genomic_DNA"/>
</dbReference>
<dbReference type="RefSeq" id="WP_075977647.1">
    <property type="nucleotide sequence ID" value="NZ_MKQR01000026.1"/>
</dbReference>
<dbReference type="OrthoDB" id="3385501at2"/>
<reference evidence="2 3" key="1">
    <citation type="submission" date="2016-10" db="EMBL/GenBank/DDBJ databases">
        <title>The Draft Genome Sequence of Actinokineospora bangkokensis 44EHWT reveals the biosynthetic pathway of antifungal compounds Thailandins with unusual extender unit butylmalonyl-CoA.</title>
        <authorList>
            <person name="Greule A."/>
            <person name="Intra B."/>
            <person name="Flemming S."/>
            <person name="Rommel M.G."/>
            <person name="Panbangred W."/>
            <person name="Bechthold A."/>
        </authorList>
    </citation>
    <scope>NUCLEOTIDE SEQUENCE [LARGE SCALE GENOMIC DNA]</scope>
    <source>
        <strain evidence="2 3">44EHW</strain>
    </source>
</reference>
<feature type="region of interest" description="Disordered" evidence="1">
    <location>
        <begin position="61"/>
        <end position="102"/>
    </location>
</feature>
<dbReference type="InterPro" id="IPR022536">
    <property type="entry name" value="EspC"/>
</dbReference>
<protein>
    <submittedName>
        <fullName evidence="2">ESX-1 secretion-associated protein</fullName>
    </submittedName>
</protein>
<dbReference type="Proteomes" id="UP000186040">
    <property type="component" value="Unassembled WGS sequence"/>
</dbReference>
<comment type="caution">
    <text evidence="2">The sequence shown here is derived from an EMBL/GenBank/DDBJ whole genome shotgun (WGS) entry which is preliminary data.</text>
</comment>